<dbReference type="GO" id="GO:0005975">
    <property type="term" value="P:carbohydrate metabolic process"/>
    <property type="evidence" value="ECO:0007669"/>
    <property type="project" value="InterPro"/>
</dbReference>
<evidence type="ECO:0000313" key="13">
    <source>
        <dbReference type="Proteomes" id="UP000193104"/>
    </source>
</evidence>
<dbReference type="EMBL" id="MLFS01000054">
    <property type="protein sequence ID" value="ORM71015.1"/>
    <property type="molecule type" value="Genomic_DNA"/>
</dbReference>
<evidence type="ECO:0000256" key="6">
    <source>
        <dbReference type="ARBA" id="ARBA00022679"/>
    </source>
</evidence>
<keyword evidence="13" id="KW-1185">Reference proteome</keyword>
<comment type="similarity">
    <text evidence="2 10">Belongs to the disproportionating enzyme family.</text>
</comment>
<evidence type="ECO:0000256" key="8">
    <source>
        <dbReference type="ARBA" id="ARBA00031423"/>
    </source>
</evidence>
<dbReference type="EC" id="2.4.1.25" evidence="3 10"/>
<evidence type="ECO:0000256" key="10">
    <source>
        <dbReference type="RuleBase" id="RU361207"/>
    </source>
</evidence>
<gene>
    <name evidence="12" type="ORF">HA48_16840</name>
</gene>
<feature type="domain" description="MalQ N-terminal beta-sandwich" evidence="11">
    <location>
        <begin position="51"/>
        <end position="124"/>
    </location>
</feature>
<dbReference type="Proteomes" id="UP000193104">
    <property type="component" value="Unassembled WGS sequence"/>
</dbReference>
<evidence type="ECO:0000313" key="12">
    <source>
        <dbReference type="EMBL" id="ORM71015.1"/>
    </source>
</evidence>
<dbReference type="InterPro" id="IPR017853">
    <property type="entry name" value="GH"/>
</dbReference>
<evidence type="ECO:0000256" key="3">
    <source>
        <dbReference type="ARBA" id="ARBA00012560"/>
    </source>
</evidence>
<dbReference type="PANTHER" id="PTHR32438">
    <property type="entry name" value="4-ALPHA-GLUCANOTRANSFERASE DPE1, CHLOROPLASTIC/AMYLOPLASTIC"/>
    <property type="match status" value="1"/>
</dbReference>
<dbReference type="AlphaFoldDB" id="A0A1X1D2W7"/>
<dbReference type="STRING" id="1076551.HA48_16840"/>
<dbReference type="GO" id="GO:0004134">
    <property type="term" value="F:4-alpha-glucanotransferase activity"/>
    <property type="evidence" value="ECO:0007669"/>
    <property type="project" value="UniProtKB-EC"/>
</dbReference>
<dbReference type="Gene3D" id="3.20.20.80">
    <property type="entry name" value="Glycosidases"/>
    <property type="match status" value="1"/>
</dbReference>
<accession>A0A1X1D2W7</accession>
<dbReference type="NCBIfam" id="TIGR00217">
    <property type="entry name" value="malQ"/>
    <property type="match status" value="1"/>
</dbReference>
<dbReference type="Pfam" id="PF21226">
    <property type="entry name" value="MalQ_N"/>
    <property type="match status" value="1"/>
</dbReference>
<dbReference type="Pfam" id="PF02446">
    <property type="entry name" value="Glyco_hydro_77"/>
    <property type="match status" value="1"/>
</dbReference>
<evidence type="ECO:0000256" key="1">
    <source>
        <dbReference type="ARBA" id="ARBA00000439"/>
    </source>
</evidence>
<dbReference type="OrthoDB" id="9763489at2"/>
<protein>
    <recommendedName>
        <fullName evidence="4 10">4-alpha-glucanotransferase</fullName>
        <ecNumber evidence="3 10">2.4.1.25</ecNumber>
    </recommendedName>
    <alternativeName>
        <fullName evidence="8 10">Amylomaltase</fullName>
    </alternativeName>
    <alternativeName>
        <fullName evidence="9 10">Disproportionating enzyme</fullName>
    </alternativeName>
</protein>
<organism evidence="12 13">
    <name type="scientific">Pantoea wallisii</name>
    <dbReference type="NCBI Taxonomy" id="1076551"/>
    <lineage>
        <taxon>Bacteria</taxon>
        <taxon>Pseudomonadati</taxon>
        <taxon>Pseudomonadota</taxon>
        <taxon>Gammaproteobacteria</taxon>
        <taxon>Enterobacterales</taxon>
        <taxon>Erwiniaceae</taxon>
        <taxon>Pantoea</taxon>
    </lineage>
</organism>
<keyword evidence="5 10" id="KW-0328">Glycosyltransferase</keyword>
<reference evidence="12 13" key="1">
    <citation type="journal article" date="2017" name="Antonie Van Leeuwenhoek">
        <title>Phylogenomic resolution of the bacterial genus Pantoea and its relationship with Erwinia and Tatumella.</title>
        <authorList>
            <person name="Palmer M."/>
            <person name="Steenkamp E.T."/>
            <person name="Coetzee M.P."/>
            <person name="Chan W.Y."/>
            <person name="van Zyl E."/>
            <person name="De Maayer P."/>
            <person name="Coutinho T.A."/>
            <person name="Blom J."/>
            <person name="Smits T.H."/>
            <person name="Duffy B."/>
            <person name="Venter S.N."/>
        </authorList>
    </citation>
    <scope>NUCLEOTIDE SEQUENCE [LARGE SCALE GENOMIC DNA]</scope>
    <source>
        <strain evidence="12 13">LMG 26277</strain>
    </source>
</reference>
<evidence type="ECO:0000256" key="9">
    <source>
        <dbReference type="ARBA" id="ARBA00031501"/>
    </source>
</evidence>
<name>A0A1X1D2W7_9GAMM</name>
<keyword evidence="6 10" id="KW-0808">Transferase</keyword>
<dbReference type="SUPFAM" id="SSF51445">
    <property type="entry name" value="(Trans)glycosidases"/>
    <property type="match status" value="1"/>
</dbReference>
<dbReference type="InterPro" id="IPR048458">
    <property type="entry name" value="MalQ_N"/>
</dbReference>
<comment type="caution">
    <text evidence="12">The sequence shown here is derived from an EMBL/GenBank/DDBJ whole genome shotgun (WGS) entry which is preliminary data.</text>
</comment>
<evidence type="ECO:0000256" key="2">
    <source>
        <dbReference type="ARBA" id="ARBA00005684"/>
    </source>
</evidence>
<evidence type="ECO:0000256" key="7">
    <source>
        <dbReference type="ARBA" id="ARBA00023277"/>
    </source>
</evidence>
<sequence>MKPKHYLEQSADGLIAPDYIDAHGRPQRIADPTRQRLLALMHTCVVASSPLPPAAIFTHGQPAILTPALSADAMWQLVSENGETLSGRCRRGETLTLPALPQGYHQLTLHSDAQSHGCSIIIAPARCYEPDALLAGESLWGSCIQLYTLRSERNWGIGDFGDLQQMIVETARRGGAFVGLNPLHALFPATPESASPYSPSSRRWLNILYIDVNAVQDFQQSDAAQAWWQQESTRQAVQAVRETAWVDYRAVAQLKLAGLRLAWQQFRRRDADDSERQAFDAFIKAGGDSLLHQGLFDAMHAQHSLQTADGHGWPRWPAAWQDPKSAAVLAFRIEHSDEVRFYMWLQWLAASQFSDCWQLCQQQQMPIGLYRDLAVGVAADGAETWRERDLYCLEASVGAPPDILGPLGQNWGLPPMDPQVMVARGFEPWITLLRASMRDCGALRIDHVMALLRLWWIPQGESAAQGAYVHYPVDALLAILALESQRHRCMVIGEDLGTVPAAIVDKLRDAGVYSYKVLYFEQVSQRSFRAPAQWPRQAMAVTTTHDMPTLRGWWQSDDLRLGSRLGLYPDAAILAGLYRDRQSAKKALLQTLLRSDDLPPRKRFQHTGARMNRQLSRAIHRYLARTPCGLLGLQPEEWLDMSLPVNVPGTVDQYPNWRRKLRVTLEEMAQDDRIDALLTAVKGRSNLKN</sequence>
<dbReference type="InterPro" id="IPR003385">
    <property type="entry name" value="Glyco_hydro_77"/>
</dbReference>
<comment type="catalytic activity">
    <reaction evidence="1 10">
        <text>Transfers a segment of a (1-&gt;4)-alpha-D-glucan to a new position in an acceptor, which may be glucose or a (1-&gt;4)-alpha-D-glucan.</text>
        <dbReference type="EC" id="2.4.1.25"/>
    </reaction>
</comment>
<evidence type="ECO:0000259" key="11">
    <source>
        <dbReference type="Pfam" id="PF21226"/>
    </source>
</evidence>
<dbReference type="RefSeq" id="WP_128602396.1">
    <property type="nucleotide sequence ID" value="NZ_MLFS01000054.1"/>
</dbReference>
<evidence type="ECO:0000256" key="5">
    <source>
        <dbReference type="ARBA" id="ARBA00022676"/>
    </source>
</evidence>
<evidence type="ECO:0000256" key="4">
    <source>
        <dbReference type="ARBA" id="ARBA00020295"/>
    </source>
</evidence>
<dbReference type="NCBIfam" id="NF008274">
    <property type="entry name" value="PRK11052.1"/>
    <property type="match status" value="1"/>
</dbReference>
<keyword evidence="7 10" id="KW-0119">Carbohydrate metabolism</keyword>
<proteinExistence type="inferred from homology"/>
<dbReference type="PANTHER" id="PTHR32438:SF5">
    <property type="entry name" value="4-ALPHA-GLUCANOTRANSFERASE DPE1, CHLOROPLASTIC_AMYLOPLASTIC"/>
    <property type="match status" value="1"/>
</dbReference>